<feature type="region of interest" description="Disordered" evidence="1">
    <location>
        <begin position="50"/>
        <end position="69"/>
    </location>
</feature>
<organism evidence="2 3">
    <name type="scientific">Azorhizobium oxalatiphilum</name>
    <dbReference type="NCBI Taxonomy" id="980631"/>
    <lineage>
        <taxon>Bacteria</taxon>
        <taxon>Pseudomonadati</taxon>
        <taxon>Pseudomonadota</taxon>
        <taxon>Alphaproteobacteria</taxon>
        <taxon>Hyphomicrobiales</taxon>
        <taxon>Xanthobacteraceae</taxon>
        <taxon>Azorhizobium</taxon>
    </lineage>
</organism>
<sequence length="69" mass="7103">MAQQRGYEIENAAAIGLLDIAAGPEEGRDDGIDGTRHTIDVVQQFESGLQAGGWGHGQTINQAGNGAAP</sequence>
<name>A0A917C7Z5_9HYPH</name>
<reference evidence="2" key="1">
    <citation type="journal article" date="2014" name="Int. J. Syst. Evol. Microbiol.">
        <title>Complete genome sequence of Corynebacterium casei LMG S-19264T (=DSM 44701T), isolated from a smear-ripened cheese.</title>
        <authorList>
            <consortium name="US DOE Joint Genome Institute (JGI-PGF)"/>
            <person name="Walter F."/>
            <person name="Albersmeier A."/>
            <person name="Kalinowski J."/>
            <person name="Ruckert C."/>
        </authorList>
    </citation>
    <scope>NUCLEOTIDE SEQUENCE</scope>
    <source>
        <strain evidence="2">CCM 7897</strain>
    </source>
</reference>
<dbReference type="AlphaFoldDB" id="A0A917C7Z5"/>
<accession>A0A917C7Z5</accession>
<evidence type="ECO:0000313" key="2">
    <source>
        <dbReference type="EMBL" id="GGF76813.1"/>
    </source>
</evidence>
<reference evidence="2" key="2">
    <citation type="submission" date="2020-09" db="EMBL/GenBank/DDBJ databases">
        <authorList>
            <person name="Sun Q."/>
            <person name="Sedlacek I."/>
        </authorList>
    </citation>
    <scope>NUCLEOTIDE SEQUENCE</scope>
    <source>
        <strain evidence="2">CCM 7897</strain>
    </source>
</reference>
<proteinExistence type="predicted"/>
<evidence type="ECO:0000313" key="3">
    <source>
        <dbReference type="Proteomes" id="UP000606044"/>
    </source>
</evidence>
<dbReference type="EMBL" id="BMCT01000006">
    <property type="protein sequence ID" value="GGF76813.1"/>
    <property type="molecule type" value="Genomic_DNA"/>
</dbReference>
<keyword evidence="3" id="KW-1185">Reference proteome</keyword>
<protein>
    <submittedName>
        <fullName evidence="2">Uncharacterized protein</fullName>
    </submittedName>
</protein>
<feature type="compositionally biased region" description="Polar residues" evidence="1">
    <location>
        <begin position="58"/>
        <end position="69"/>
    </location>
</feature>
<gene>
    <name evidence="2" type="ORF">GCM10007301_40860</name>
</gene>
<evidence type="ECO:0000256" key="1">
    <source>
        <dbReference type="SAM" id="MobiDB-lite"/>
    </source>
</evidence>
<dbReference type="Proteomes" id="UP000606044">
    <property type="component" value="Unassembled WGS sequence"/>
</dbReference>
<comment type="caution">
    <text evidence="2">The sequence shown here is derived from an EMBL/GenBank/DDBJ whole genome shotgun (WGS) entry which is preliminary data.</text>
</comment>